<dbReference type="SUPFAM" id="SSF46689">
    <property type="entry name" value="Homeodomain-like"/>
    <property type="match status" value="1"/>
</dbReference>
<keyword evidence="4" id="KW-0539">Nucleus</keyword>
<protein>
    <recommendedName>
        <fullName evidence="6">HTH myb-type domain-containing protein</fullName>
    </recommendedName>
</protein>
<feature type="region of interest" description="Disordered" evidence="5">
    <location>
        <begin position="478"/>
        <end position="508"/>
    </location>
</feature>
<comment type="caution">
    <text evidence="7">The sequence shown here is derived from an EMBL/GenBank/DDBJ whole genome shotgun (WGS) entry which is preliminary data.</text>
</comment>
<feature type="compositionally biased region" description="Basic and acidic residues" evidence="5">
    <location>
        <begin position="27"/>
        <end position="36"/>
    </location>
</feature>
<proteinExistence type="predicted"/>
<dbReference type="OrthoDB" id="551907at2759"/>
<dbReference type="EMBL" id="CM029038">
    <property type="protein sequence ID" value="KAG2649766.1"/>
    <property type="molecule type" value="Genomic_DNA"/>
</dbReference>
<dbReference type="InterPro" id="IPR006447">
    <property type="entry name" value="Myb_dom_plants"/>
</dbReference>
<feature type="domain" description="HTH myb-type" evidence="6">
    <location>
        <begin position="116"/>
        <end position="176"/>
    </location>
</feature>
<dbReference type="AlphaFoldDB" id="A0A8T0WVV0"/>
<sequence>MVAREEQVMRELKDKGVLVEILDGDEERSTDNKLLDLNEGFDDAESEEGEAGDDEEDEGEEGDDGGSTTDVGGSGSSSNNSSTNNNSESKKGDNKGGSKSEGSGEQRVPTVRQYSRSKLPRLRWTPDLHMAFVHAVERLGGQERATPKLVLQMMNVRGLSIAHVKSHLQMYRSKKLDQDGRPRGAISSVYSPMDFHFMRGDRRFHEMSFFQRAAALSSSKPEHGSFFASSRNCSAPELSRLYGLLQHLPAPQTFDFRNSRNHEWASSQREAPIVLSRKDVTPPSTAPHQTHPLATASAAAALRSERRWWPFTDAGAAAATGERRVETGREVDFANSLGSSSRRPHLWGASVSGDPRLPFRWRPVGGSSGRDAAVGYPSNSAKITTTRSSDPVVIDEALDAQQLERQKRVEPTRDSAMPAYAACRNRSPQVEAQDDGAADLQLSLSPTTVTDAKKRKTTAPSEQEIMDASELSISLSLSPPAAASMQKQQQQKTRGSNDSTGSGEAVLGQSTLDLTMSIRALE</sequence>
<keyword evidence="3" id="KW-0804">Transcription</keyword>
<evidence type="ECO:0000256" key="1">
    <source>
        <dbReference type="ARBA" id="ARBA00023015"/>
    </source>
</evidence>
<evidence type="ECO:0000259" key="6">
    <source>
        <dbReference type="PROSITE" id="PS51294"/>
    </source>
</evidence>
<dbReference type="InterPro" id="IPR046955">
    <property type="entry name" value="PHR1-like"/>
</dbReference>
<accession>A0A8T0WVV0</accession>
<gene>
    <name evidence="7" type="ORF">PVAP13_1NG131300</name>
</gene>
<dbReference type="Proteomes" id="UP000823388">
    <property type="component" value="Chromosome 1N"/>
</dbReference>
<evidence type="ECO:0000256" key="2">
    <source>
        <dbReference type="ARBA" id="ARBA00023125"/>
    </source>
</evidence>
<evidence type="ECO:0000313" key="8">
    <source>
        <dbReference type="Proteomes" id="UP000823388"/>
    </source>
</evidence>
<dbReference type="Pfam" id="PF00249">
    <property type="entry name" value="Myb_DNA-binding"/>
    <property type="match status" value="1"/>
</dbReference>
<feature type="region of interest" description="Disordered" evidence="5">
    <location>
        <begin position="446"/>
        <end position="466"/>
    </location>
</feature>
<name>A0A8T0WVV0_PANVG</name>
<feature type="compositionally biased region" description="Basic and acidic residues" evidence="5">
    <location>
        <begin position="1"/>
        <end position="17"/>
    </location>
</feature>
<evidence type="ECO:0000256" key="5">
    <source>
        <dbReference type="SAM" id="MobiDB-lite"/>
    </source>
</evidence>
<dbReference type="InterPro" id="IPR001005">
    <property type="entry name" value="SANT/Myb"/>
</dbReference>
<keyword evidence="2" id="KW-0238">DNA-binding</keyword>
<evidence type="ECO:0000256" key="3">
    <source>
        <dbReference type="ARBA" id="ARBA00023163"/>
    </source>
</evidence>
<keyword evidence="8" id="KW-1185">Reference proteome</keyword>
<feature type="compositionally biased region" description="Acidic residues" evidence="5">
    <location>
        <begin position="39"/>
        <end position="64"/>
    </location>
</feature>
<dbReference type="GO" id="GO:0003677">
    <property type="term" value="F:DNA binding"/>
    <property type="evidence" value="ECO:0007669"/>
    <property type="project" value="UniProtKB-KW"/>
</dbReference>
<evidence type="ECO:0000256" key="4">
    <source>
        <dbReference type="ARBA" id="ARBA00023242"/>
    </source>
</evidence>
<feature type="compositionally biased region" description="Basic and acidic residues" evidence="5">
    <location>
        <begin position="88"/>
        <end position="104"/>
    </location>
</feature>
<feature type="compositionally biased region" description="Polar residues" evidence="5">
    <location>
        <begin position="493"/>
        <end position="508"/>
    </location>
</feature>
<organism evidence="7 8">
    <name type="scientific">Panicum virgatum</name>
    <name type="common">Blackwell switchgrass</name>
    <dbReference type="NCBI Taxonomy" id="38727"/>
    <lineage>
        <taxon>Eukaryota</taxon>
        <taxon>Viridiplantae</taxon>
        <taxon>Streptophyta</taxon>
        <taxon>Embryophyta</taxon>
        <taxon>Tracheophyta</taxon>
        <taxon>Spermatophyta</taxon>
        <taxon>Magnoliopsida</taxon>
        <taxon>Liliopsida</taxon>
        <taxon>Poales</taxon>
        <taxon>Poaceae</taxon>
        <taxon>PACMAD clade</taxon>
        <taxon>Panicoideae</taxon>
        <taxon>Panicodae</taxon>
        <taxon>Paniceae</taxon>
        <taxon>Panicinae</taxon>
        <taxon>Panicum</taxon>
        <taxon>Panicum sect. Hiantes</taxon>
    </lineage>
</organism>
<keyword evidence="1" id="KW-0805">Transcription regulation</keyword>
<dbReference type="GO" id="GO:0003700">
    <property type="term" value="F:DNA-binding transcription factor activity"/>
    <property type="evidence" value="ECO:0007669"/>
    <property type="project" value="InterPro"/>
</dbReference>
<dbReference type="NCBIfam" id="TIGR01557">
    <property type="entry name" value="myb_SHAQKYF"/>
    <property type="match status" value="1"/>
</dbReference>
<dbReference type="InterPro" id="IPR009057">
    <property type="entry name" value="Homeodomain-like_sf"/>
</dbReference>
<feature type="region of interest" description="Disordered" evidence="5">
    <location>
        <begin position="1"/>
        <end position="114"/>
    </location>
</feature>
<reference evidence="7" key="1">
    <citation type="submission" date="2020-05" db="EMBL/GenBank/DDBJ databases">
        <title>WGS assembly of Panicum virgatum.</title>
        <authorList>
            <person name="Lovell J.T."/>
            <person name="Jenkins J."/>
            <person name="Shu S."/>
            <person name="Juenger T.E."/>
            <person name="Schmutz J."/>
        </authorList>
    </citation>
    <scope>NUCLEOTIDE SEQUENCE</scope>
    <source>
        <strain evidence="7">AP13</strain>
    </source>
</reference>
<dbReference type="PROSITE" id="PS51294">
    <property type="entry name" value="HTH_MYB"/>
    <property type="match status" value="1"/>
</dbReference>
<feature type="compositionally biased region" description="Low complexity" evidence="5">
    <location>
        <begin position="66"/>
        <end position="87"/>
    </location>
</feature>
<dbReference type="PANTHER" id="PTHR31314">
    <property type="entry name" value="MYB FAMILY TRANSCRIPTION FACTOR PHL7-LIKE"/>
    <property type="match status" value="1"/>
</dbReference>
<dbReference type="FunFam" id="1.10.10.60:FF:000002">
    <property type="entry name" value="Myb family transcription factor"/>
    <property type="match status" value="1"/>
</dbReference>
<dbReference type="Gene3D" id="1.10.10.60">
    <property type="entry name" value="Homeodomain-like"/>
    <property type="match status" value="1"/>
</dbReference>
<dbReference type="PANTHER" id="PTHR31314:SF174">
    <property type="entry name" value="OS02G0241200 PROTEIN"/>
    <property type="match status" value="1"/>
</dbReference>
<evidence type="ECO:0000313" key="7">
    <source>
        <dbReference type="EMBL" id="KAG2649766.1"/>
    </source>
</evidence>
<dbReference type="InterPro" id="IPR017930">
    <property type="entry name" value="Myb_dom"/>
</dbReference>
<feature type="compositionally biased region" description="Low complexity" evidence="5">
    <location>
        <begin position="478"/>
        <end position="492"/>
    </location>
</feature>